<proteinExistence type="predicted"/>
<dbReference type="Proteomes" id="UP000271098">
    <property type="component" value="Unassembled WGS sequence"/>
</dbReference>
<dbReference type="WBParaSite" id="GPUH_0001149201-mRNA-1">
    <property type="protein sequence ID" value="GPUH_0001149201-mRNA-1"/>
    <property type="gene ID" value="GPUH_0001149201"/>
</dbReference>
<sequence length="423" mass="47900">MNGRATLSIKKVEKVHEGIYYCYAENEYGKAVLSCNLRVIDAAYGRTESVHEMMRIPLKYALSETEAEVSSNVHVTHTSESFEHHFAMLLPEAIALGYTCIASTSQVHDDSVILTRESAQSLMERQRIVEGALPEAYAALNVNVERAPAHFAHDARIIQPISERAVLLRQRPQYTRTEEVIQASDINLVEERRIMQQYQSTVNATTTVVLEKPIQRAVHEVRCLYDEKLEVSKERIKAVCEVELKEVEQVNELISSVMVTEAQRQAHAVTNVDVRRPDAVFDHVITVVESEREHLDAHLLATLPVQRLATTVWQFQQPQQSLRTEVVHVEFSRRLARAEQRIVILESLQQRFTEAITWNLRKIRKEAAESGLAAAHTSIEVRRPEDIGEHTTTIVDTRSIVAELLAIAAAASKLKVYPLTSFL</sequence>
<gene>
    <name evidence="1" type="ORF">GPUH_LOCUS11478</name>
</gene>
<dbReference type="InterPro" id="IPR036179">
    <property type="entry name" value="Ig-like_dom_sf"/>
</dbReference>
<reference evidence="3" key="1">
    <citation type="submission" date="2016-06" db="UniProtKB">
        <authorList>
            <consortium name="WormBaseParasite"/>
        </authorList>
    </citation>
    <scope>IDENTIFICATION</scope>
</reference>
<name>A0A183DRY7_9BILA</name>
<dbReference type="Gene3D" id="2.60.40.10">
    <property type="entry name" value="Immunoglobulins"/>
    <property type="match status" value="1"/>
</dbReference>
<dbReference type="EMBL" id="UYRT01078585">
    <property type="protein sequence ID" value="VDN18831.1"/>
    <property type="molecule type" value="Genomic_DNA"/>
</dbReference>
<dbReference type="CDD" id="cd00096">
    <property type="entry name" value="Ig"/>
    <property type="match status" value="1"/>
</dbReference>
<reference evidence="1 2" key="2">
    <citation type="submission" date="2018-11" db="EMBL/GenBank/DDBJ databases">
        <authorList>
            <consortium name="Pathogen Informatics"/>
        </authorList>
    </citation>
    <scope>NUCLEOTIDE SEQUENCE [LARGE SCALE GENOMIC DNA]</scope>
</reference>
<dbReference type="InterPro" id="IPR013783">
    <property type="entry name" value="Ig-like_fold"/>
</dbReference>
<evidence type="ECO:0000313" key="2">
    <source>
        <dbReference type="Proteomes" id="UP000271098"/>
    </source>
</evidence>
<keyword evidence="2" id="KW-1185">Reference proteome</keyword>
<protein>
    <submittedName>
        <fullName evidence="3">Ig-like domain-containing protein</fullName>
    </submittedName>
</protein>
<evidence type="ECO:0000313" key="3">
    <source>
        <dbReference type="WBParaSite" id="GPUH_0001149201-mRNA-1"/>
    </source>
</evidence>
<accession>A0A183DRY7</accession>
<dbReference type="SUPFAM" id="SSF48726">
    <property type="entry name" value="Immunoglobulin"/>
    <property type="match status" value="1"/>
</dbReference>
<dbReference type="AlphaFoldDB" id="A0A183DRY7"/>
<evidence type="ECO:0000313" key="1">
    <source>
        <dbReference type="EMBL" id="VDN18831.1"/>
    </source>
</evidence>
<organism evidence="3">
    <name type="scientific">Gongylonema pulchrum</name>
    <dbReference type="NCBI Taxonomy" id="637853"/>
    <lineage>
        <taxon>Eukaryota</taxon>
        <taxon>Metazoa</taxon>
        <taxon>Ecdysozoa</taxon>
        <taxon>Nematoda</taxon>
        <taxon>Chromadorea</taxon>
        <taxon>Rhabditida</taxon>
        <taxon>Spirurina</taxon>
        <taxon>Spiruromorpha</taxon>
        <taxon>Spiruroidea</taxon>
        <taxon>Gongylonematidae</taxon>
        <taxon>Gongylonema</taxon>
    </lineage>
</organism>
<dbReference type="OrthoDB" id="5843172at2759"/>